<sequence>MRLERHDDYILIENKHIIYMSKELQEILLNEKRDNDQSALSQIEEILKNSENKKLHLVGLSDMHAGYVFPVGSVVACEITENKGHISFSGIGGDINCGVRCLVTNLFYEDIKNDISKLADALYQAIPTVQNARVFLKDKKPLSQKEIKIILREGIKSLDNIKLYHEESILERVEIHKCEVKEETGNFIKMEGNIESNGSIKTDIEGITQKQIGKGIASIGSIGSGNHYLEIQKVDKVYDENSFLKKDQIVVFIHCGSRGLGHEINRNYNENNKEKDLFTEYSADKENIMLNCINAATNYAFVNREIISMIVKKVFKGFYGHSKIETLCDCGHNTIKIEKIENKEYIIHRKGASMVKKEEFMAVGGSMDTFSYILQGEECDKTFNSTCHGSGRVVPRTKANHLFKYEQVMENMEEIELRAETKRGIIEECGLCYKNIANVVDNCVKMKIVKKVSKNKPLIVIKG</sequence>
<dbReference type="VEuPathDB" id="MicrosporidiaDB:EHP00_965"/>
<evidence type="ECO:0000256" key="9">
    <source>
        <dbReference type="PIRSR" id="PIRSR601233-2"/>
    </source>
</evidence>
<feature type="binding site" evidence="10">
    <location>
        <position position="254"/>
    </location>
    <ligand>
        <name>Mn(2+)</name>
        <dbReference type="ChEBI" id="CHEBI:29035"/>
        <label>2</label>
    </ligand>
</feature>
<evidence type="ECO:0000256" key="2">
    <source>
        <dbReference type="ARBA" id="ARBA00022598"/>
    </source>
</evidence>
<gene>
    <name evidence="11" type="ORF">EHP00_965</name>
</gene>
<feature type="binding site" evidence="10">
    <location>
        <position position="94"/>
    </location>
    <ligand>
        <name>Mn(2+)</name>
        <dbReference type="ChEBI" id="CHEBI:29035"/>
        <label>1</label>
    </ligand>
</feature>
<dbReference type="InterPro" id="IPR036025">
    <property type="entry name" value="RtcB-like_sf"/>
</dbReference>
<dbReference type="GO" id="GO:0072669">
    <property type="term" value="C:tRNA-splicing ligase complex"/>
    <property type="evidence" value="ECO:0007669"/>
    <property type="project" value="TreeGrafter"/>
</dbReference>
<comment type="caution">
    <text evidence="11">The sequence shown here is derived from an EMBL/GenBank/DDBJ whole genome shotgun (WGS) entry which is preliminary data.</text>
</comment>
<evidence type="ECO:0000256" key="3">
    <source>
        <dbReference type="ARBA" id="ARBA00022723"/>
    </source>
</evidence>
<evidence type="ECO:0000256" key="1">
    <source>
        <dbReference type="ARBA" id="ARBA00012726"/>
    </source>
</evidence>
<evidence type="ECO:0000313" key="11">
    <source>
        <dbReference type="EMBL" id="OQS54920.1"/>
    </source>
</evidence>
<feature type="binding site" evidence="9">
    <location>
        <position position="371"/>
    </location>
    <ligand>
        <name>GMP</name>
        <dbReference type="ChEBI" id="CHEBI:58115"/>
    </ligand>
</feature>
<dbReference type="GO" id="GO:0046872">
    <property type="term" value="F:metal ion binding"/>
    <property type="evidence" value="ECO:0007669"/>
    <property type="project" value="UniProtKB-KW"/>
</dbReference>
<dbReference type="PANTHER" id="PTHR11118:SF1">
    <property type="entry name" value="RNA-SPLICING LIGASE RTCB HOMOLOG"/>
    <property type="match status" value="1"/>
</dbReference>
<keyword evidence="3 10" id="KW-0479">Metal-binding</keyword>
<feature type="binding site" evidence="9">
    <location>
        <begin position="388"/>
        <end position="391"/>
    </location>
    <ligand>
        <name>GMP</name>
        <dbReference type="ChEBI" id="CHEBI:58115"/>
    </ligand>
</feature>
<protein>
    <recommendedName>
        <fullName evidence="1">3'-phosphate/5'-hydroxy nucleic acid ligase</fullName>
        <ecNumber evidence="1">6.5.1.8</ecNumber>
    </recommendedName>
</protein>
<accession>A0A1W0E6N5</accession>
<name>A0A1W0E6N5_9MICR</name>
<evidence type="ECO:0000313" key="12">
    <source>
        <dbReference type="Proteomes" id="UP000192758"/>
    </source>
</evidence>
<dbReference type="Gene3D" id="3.90.1860.10">
    <property type="entry name" value="tRNA-splicing ligase RtcB"/>
    <property type="match status" value="1"/>
</dbReference>
<evidence type="ECO:0000256" key="4">
    <source>
        <dbReference type="ARBA" id="ARBA00022741"/>
    </source>
</evidence>
<dbReference type="EC" id="6.5.1.8" evidence="1"/>
<evidence type="ECO:0000256" key="5">
    <source>
        <dbReference type="ARBA" id="ARBA00023134"/>
    </source>
</evidence>
<dbReference type="STRING" id="646526.A0A1W0E6N5"/>
<keyword evidence="2" id="KW-0436">Ligase</keyword>
<feature type="binding site" evidence="9">
    <location>
        <begin position="364"/>
        <end position="367"/>
    </location>
    <ligand>
        <name>GMP</name>
        <dbReference type="ChEBI" id="CHEBI:58115"/>
    </ligand>
</feature>
<feature type="binding site" evidence="10">
    <location>
        <position position="332"/>
    </location>
    <ligand>
        <name>Mn(2+)</name>
        <dbReference type="ChEBI" id="CHEBI:29035"/>
        <label>2</label>
    </ligand>
</feature>
<dbReference type="GO" id="GO:0003972">
    <property type="term" value="F:RNA ligase (ATP) activity"/>
    <property type="evidence" value="ECO:0007669"/>
    <property type="project" value="TreeGrafter"/>
</dbReference>
<organism evidence="11 12">
    <name type="scientific">Ecytonucleospora hepatopenaei</name>
    <dbReference type="NCBI Taxonomy" id="646526"/>
    <lineage>
        <taxon>Eukaryota</taxon>
        <taxon>Fungi</taxon>
        <taxon>Fungi incertae sedis</taxon>
        <taxon>Microsporidia</taxon>
        <taxon>Enterocytozoonidae</taxon>
        <taxon>Ecytonucleospora</taxon>
    </lineage>
</organism>
<dbReference type="GO" id="GO:0005525">
    <property type="term" value="F:GTP binding"/>
    <property type="evidence" value="ECO:0007669"/>
    <property type="project" value="UniProtKB-KW"/>
</dbReference>
<feature type="active site" description="GMP-histidine intermediate" evidence="8">
    <location>
        <position position="388"/>
    </location>
</feature>
<feature type="binding site" evidence="10">
    <location>
        <position position="227"/>
    </location>
    <ligand>
        <name>Mn(2+)</name>
        <dbReference type="ChEBI" id="CHEBI:29035"/>
        <label>1</label>
    </ligand>
</feature>
<feature type="binding site" evidence="9">
    <location>
        <begin position="332"/>
        <end position="333"/>
    </location>
    <ligand>
        <name>GMP</name>
        <dbReference type="ChEBI" id="CHEBI:58115"/>
    </ligand>
</feature>
<dbReference type="GO" id="GO:0005634">
    <property type="term" value="C:nucleus"/>
    <property type="evidence" value="ECO:0007669"/>
    <property type="project" value="TreeGrafter"/>
</dbReference>
<dbReference type="PANTHER" id="PTHR11118">
    <property type="entry name" value="RNA-SPLICING LIGASE RTCB HOMOLOG"/>
    <property type="match status" value="1"/>
</dbReference>
<dbReference type="GO" id="GO:0170057">
    <property type="term" value="F:RNA ligase (GTP) activity"/>
    <property type="evidence" value="ECO:0007669"/>
    <property type="project" value="UniProtKB-EC"/>
</dbReference>
<keyword evidence="12" id="KW-1185">Reference proteome</keyword>
<dbReference type="OrthoDB" id="10249697at2759"/>
<comment type="cofactor">
    <cofactor evidence="10">
        <name>Mn(2+)</name>
        <dbReference type="ChEBI" id="CHEBI:29035"/>
    </cofactor>
    <text evidence="10">Binds 2 manganese ions per subunit.</text>
</comment>
<feature type="binding site" evidence="9">
    <location>
        <begin position="226"/>
        <end position="230"/>
    </location>
    <ligand>
        <name>GMP</name>
        <dbReference type="ChEBI" id="CHEBI:58115"/>
    </ligand>
</feature>
<dbReference type="Pfam" id="PF01139">
    <property type="entry name" value="RtcB"/>
    <property type="match status" value="1"/>
</dbReference>
<comment type="catalytic activity">
    <reaction evidence="7">
        <text>a 3'-end 3'-phospho-ribonucleotide-RNA + a 5'-end dephospho-ribonucleoside-RNA + GTP = a ribonucleotidyl-ribonucleotide-RNA + GMP + diphosphate</text>
        <dbReference type="Rhea" id="RHEA:68076"/>
        <dbReference type="Rhea" id="RHEA-COMP:10463"/>
        <dbReference type="Rhea" id="RHEA-COMP:13936"/>
        <dbReference type="Rhea" id="RHEA-COMP:17355"/>
        <dbReference type="ChEBI" id="CHEBI:33019"/>
        <dbReference type="ChEBI" id="CHEBI:37565"/>
        <dbReference type="ChEBI" id="CHEBI:58115"/>
        <dbReference type="ChEBI" id="CHEBI:83062"/>
        <dbReference type="ChEBI" id="CHEBI:138284"/>
        <dbReference type="ChEBI" id="CHEBI:173118"/>
        <dbReference type="EC" id="6.5.1.8"/>
    </reaction>
</comment>
<evidence type="ECO:0000256" key="6">
    <source>
        <dbReference type="ARBA" id="ARBA00023211"/>
    </source>
</evidence>
<proteinExistence type="predicted"/>
<feature type="binding site" evidence="9">
    <location>
        <position position="462"/>
    </location>
    <ligand>
        <name>GMP</name>
        <dbReference type="ChEBI" id="CHEBI:58115"/>
    </ligand>
</feature>
<dbReference type="AlphaFoldDB" id="A0A1W0E6N5"/>
<keyword evidence="6 10" id="KW-0464">Manganese</keyword>
<evidence type="ECO:0000256" key="8">
    <source>
        <dbReference type="PIRSR" id="PIRSR601233-1"/>
    </source>
</evidence>
<dbReference type="Proteomes" id="UP000192758">
    <property type="component" value="Unassembled WGS sequence"/>
</dbReference>
<evidence type="ECO:0000256" key="10">
    <source>
        <dbReference type="PIRSR" id="PIRSR601233-3"/>
    </source>
</evidence>
<dbReference type="GO" id="GO:0006396">
    <property type="term" value="P:RNA processing"/>
    <property type="evidence" value="ECO:0007669"/>
    <property type="project" value="InterPro"/>
</dbReference>
<evidence type="ECO:0000256" key="7">
    <source>
        <dbReference type="ARBA" id="ARBA00047746"/>
    </source>
</evidence>
<keyword evidence="4 9" id="KW-0547">Nucleotide-binding</keyword>
<dbReference type="SUPFAM" id="SSF103365">
    <property type="entry name" value="Hypothetical protein PH1602"/>
    <property type="match status" value="1"/>
</dbReference>
<dbReference type="InterPro" id="IPR001233">
    <property type="entry name" value="RtcB"/>
</dbReference>
<reference evidence="11 12" key="1">
    <citation type="journal article" date="2017" name="Environ. Microbiol.">
        <title>Decay of the glycolytic pathway and adaptation to intranuclear parasitism within Enterocytozoonidae microsporidia.</title>
        <authorList>
            <person name="Wiredu Boakye D."/>
            <person name="Jaroenlak P."/>
            <person name="Prachumwat A."/>
            <person name="Williams T.A."/>
            <person name="Bateman K.S."/>
            <person name="Itsathitphaisarn O."/>
            <person name="Sritunyalucksana K."/>
            <person name="Paszkiewicz K.H."/>
            <person name="Moore K.A."/>
            <person name="Stentiford G.D."/>
            <person name="Williams B.A."/>
        </authorList>
    </citation>
    <scope>NUCLEOTIDE SEQUENCE [LARGE SCALE GENOMIC DNA]</scope>
    <source>
        <strain evidence="11 12">TH1</strain>
    </source>
</reference>
<keyword evidence="5 9" id="KW-0342">GTP-binding</keyword>
<dbReference type="EMBL" id="MNPJ01000015">
    <property type="protein sequence ID" value="OQS54920.1"/>
    <property type="molecule type" value="Genomic_DNA"/>
</dbReference>